<evidence type="ECO:0000313" key="3">
    <source>
        <dbReference type="Proteomes" id="UP000243525"/>
    </source>
</evidence>
<evidence type="ECO:0000256" key="1">
    <source>
        <dbReference type="SAM" id="MobiDB-lite"/>
    </source>
</evidence>
<proteinExistence type="predicted"/>
<feature type="compositionally biased region" description="Polar residues" evidence="1">
    <location>
        <begin position="28"/>
        <end position="44"/>
    </location>
</feature>
<dbReference type="EMBL" id="QAAD01000004">
    <property type="protein sequence ID" value="PTN09618.1"/>
    <property type="molecule type" value="Genomic_DNA"/>
</dbReference>
<sequence length="44" mass="4986">MSDGLFSETVHLANARQQDNLTMDFAKSLNNDRPTSEQSRYPSL</sequence>
<dbReference type="AlphaFoldDB" id="A0A2T5C4B6"/>
<feature type="region of interest" description="Disordered" evidence="1">
    <location>
        <begin position="20"/>
        <end position="44"/>
    </location>
</feature>
<evidence type="ECO:0000313" key="2">
    <source>
        <dbReference type="EMBL" id="PTN09618.1"/>
    </source>
</evidence>
<protein>
    <submittedName>
        <fullName evidence="2">Uncharacterized protein</fullName>
    </submittedName>
</protein>
<name>A0A2T5C4B6_9BACT</name>
<reference evidence="2 3" key="1">
    <citation type="submission" date="2018-04" db="EMBL/GenBank/DDBJ databases">
        <title>Genomic Encyclopedia of Archaeal and Bacterial Type Strains, Phase II (KMG-II): from individual species to whole genera.</title>
        <authorList>
            <person name="Goeker M."/>
        </authorList>
    </citation>
    <scope>NUCLEOTIDE SEQUENCE [LARGE SCALE GENOMIC DNA]</scope>
    <source>
        <strain evidence="2 3">DSM 28823</strain>
    </source>
</reference>
<accession>A0A2T5C4B6</accession>
<keyword evidence="3" id="KW-1185">Reference proteome</keyword>
<comment type="caution">
    <text evidence="2">The sequence shown here is derived from an EMBL/GenBank/DDBJ whole genome shotgun (WGS) entry which is preliminary data.</text>
</comment>
<organism evidence="2 3">
    <name type="scientific">Mangrovibacterium marinum</name>
    <dbReference type="NCBI Taxonomy" id="1639118"/>
    <lineage>
        <taxon>Bacteria</taxon>
        <taxon>Pseudomonadati</taxon>
        <taxon>Bacteroidota</taxon>
        <taxon>Bacteroidia</taxon>
        <taxon>Marinilabiliales</taxon>
        <taxon>Prolixibacteraceae</taxon>
        <taxon>Mangrovibacterium</taxon>
    </lineage>
</organism>
<dbReference type="Proteomes" id="UP000243525">
    <property type="component" value="Unassembled WGS sequence"/>
</dbReference>
<gene>
    <name evidence="2" type="ORF">C8N47_104164</name>
</gene>